<dbReference type="SMART" id="SM00314">
    <property type="entry name" value="RA"/>
    <property type="match status" value="2"/>
</dbReference>
<evidence type="ECO:0000259" key="6">
    <source>
        <dbReference type="PROSITE" id="PS50021"/>
    </source>
</evidence>
<name>A0A9Q0LWE3_ANAIG</name>
<keyword evidence="2" id="KW-0117">Actin capping</keyword>
<evidence type="ECO:0000313" key="8">
    <source>
        <dbReference type="EMBL" id="KAJ5080207.1"/>
    </source>
</evidence>
<dbReference type="EMBL" id="JAPDFW010000011">
    <property type="protein sequence ID" value="KAJ5080207.1"/>
    <property type="molecule type" value="Genomic_DNA"/>
</dbReference>
<dbReference type="InterPro" id="IPR000159">
    <property type="entry name" value="RA_dom"/>
</dbReference>
<feature type="compositionally biased region" description="Pro residues" evidence="4">
    <location>
        <begin position="377"/>
        <end position="390"/>
    </location>
</feature>
<evidence type="ECO:0000259" key="5">
    <source>
        <dbReference type="PROSITE" id="PS50003"/>
    </source>
</evidence>
<dbReference type="SUPFAM" id="SSF47576">
    <property type="entry name" value="Calponin-homology domain, CH-domain"/>
    <property type="match status" value="1"/>
</dbReference>
<dbReference type="PROSITE" id="PS50021">
    <property type="entry name" value="CH"/>
    <property type="match status" value="2"/>
</dbReference>
<dbReference type="InterPro" id="IPR011993">
    <property type="entry name" value="PH-like_dom_sf"/>
</dbReference>
<dbReference type="AlphaFoldDB" id="A0A9Q0LWE3"/>
<evidence type="ECO:0000256" key="3">
    <source>
        <dbReference type="SAM" id="Coils"/>
    </source>
</evidence>
<feature type="coiled-coil region" evidence="3">
    <location>
        <begin position="10"/>
        <end position="68"/>
    </location>
</feature>
<dbReference type="Pfam" id="PF00169">
    <property type="entry name" value="PH"/>
    <property type="match status" value="1"/>
</dbReference>
<feature type="compositionally biased region" description="Polar residues" evidence="4">
    <location>
        <begin position="781"/>
        <end position="791"/>
    </location>
</feature>
<evidence type="ECO:0000313" key="9">
    <source>
        <dbReference type="Proteomes" id="UP001149090"/>
    </source>
</evidence>
<dbReference type="PROSITE" id="PS50200">
    <property type="entry name" value="RA"/>
    <property type="match status" value="2"/>
</dbReference>
<dbReference type="GO" id="GO:0051693">
    <property type="term" value="P:actin filament capping"/>
    <property type="evidence" value="ECO:0007669"/>
    <property type="project" value="UniProtKB-KW"/>
</dbReference>
<feature type="compositionally biased region" description="Basic and acidic residues" evidence="4">
    <location>
        <begin position="238"/>
        <end position="249"/>
    </location>
</feature>
<feature type="compositionally biased region" description="Acidic residues" evidence="4">
    <location>
        <begin position="250"/>
        <end position="265"/>
    </location>
</feature>
<accession>A0A9Q0LWE3</accession>
<feature type="compositionally biased region" description="Basic and acidic residues" evidence="4">
    <location>
        <begin position="196"/>
        <end position="213"/>
    </location>
</feature>
<feature type="compositionally biased region" description="Polar residues" evidence="4">
    <location>
        <begin position="309"/>
        <end position="324"/>
    </location>
</feature>
<evidence type="ECO:0000259" key="7">
    <source>
        <dbReference type="PROSITE" id="PS50200"/>
    </source>
</evidence>
<feature type="domain" description="Calponin-homology (CH)" evidence="6">
    <location>
        <begin position="975"/>
        <end position="1083"/>
    </location>
</feature>
<feature type="compositionally biased region" description="Basic residues" evidence="4">
    <location>
        <begin position="432"/>
        <end position="443"/>
    </location>
</feature>
<feature type="compositionally biased region" description="Basic and acidic residues" evidence="4">
    <location>
        <begin position="266"/>
        <end position="308"/>
    </location>
</feature>
<dbReference type="InterPro" id="IPR029071">
    <property type="entry name" value="Ubiquitin-like_domsf"/>
</dbReference>
<feature type="domain" description="Calponin-homology (CH)" evidence="6">
    <location>
        <begin position="1085"/>
        <end position="1192"/>
    </location>
</feature>
<dbReference type="SUPFAM" id="SSF54236">
    <property type="entry name" value="Ubiquitin-like"/>
    <property type="match status" value="2"/>
</dbReference>
<dbReference type="Proteomes" id="UP001149090">
    <property type="component" value="Unassembled WGS sequence"/>
</dbReference>
<dbReference type="SMART" id="SM00033">
    <property type="entry name" value="CH"/>
    <property type="match status" value="2"/>
</dbReference>
<dbReference type="Pfam" id="PF00307">
    <property type="entry name" value="CH"/>
    <property type="match status" value="2"/>
</dbReference>
<dbReference type="Pfam" id="PF21989">
    <property type="entry name" value="RA_2"/>
    <property type="match status" value="1"/>
</dbReference>
<dbReference type="OrthoDB" id="30551at2759"/>
<dbReference type="GO" id="GO:0007165">
    <property type="term" value="P:signal transduction"/>
    <property type="evidence" value="ECO:0007669"/>
    <property type="project" value="InterPro"/>
</dbReference>
<dbReference type="InterPro" id="IPR001715">
    <property type="entry name" value="CH_dom"/>
</dbReference>
<feature type="region of interest" description="Disordered" evidence="4">
    <location>
        <begin position="373"/>
        <end position="446"/>
    </location>
</feature>
<evidence type="ECO:0000256" key="4">
    <source>
        <dbReference type="SAM" id="MobiDB-lite"/>
    </source>
</evidence>
<reference evidence="8" key="1">
    <citation type="submission" date="2022-10" db="EMBL/GenBank/DDBJ databases">
        <title>Novel sulphate-reducing endosymbionts in the free-living metamonad Anaeramoeba.</title>
        <authorList>
            <person name="Jerlstrom-Hultqvist J."/>
            <person name="Cepicka I."/>
            <person name="Gallot-Lavallee L."/>
            <person name="Salas-Leiva D."/>
            <person name="Curtis B.A."/>
            <person name="Zahonova K."/>
            <person name="Pipaliya S."/>
            <person name="Dacks J."/>
            <person name="Roger A.J."/>
        </authorList>
    </citation>
    <scope>NUCLEOTIDE SEQUENCE</scope>
    <source>
        <strain evidence="8">BMAN</strain>
    </source>
</reference>
<comment type="caution">
    <text evidence="8">The sequence shown here is derived from an EMBL/GenBank/DDBJ whole genome shotgun (WGS) entry which is preliminary data.</text>
</comment>
<feature type="region of interest" description="Disordered" evidence="4">
    <location>
        <begin position="237"/>
        <end position="339"/>
    </location>
</feature>
<evidence type="ECO:0000256" key="2">
    <source>
        <dbReference type="ARBA" id="ARBA00022467"/>
    </source>
</evidence>
<feature type="compositionally biased region" description="Polar residues" evidence="4">
    <location>
        <begin position="404"/>
        <end position="421"/>
    </location>
</feature>
<feature type="domain" description="PH" evidence="5">
    <location>
        <begin position="841"/>
        <end position="937"/>
    </location>
</feature>
<dbReference type="Gene3D" id="3.10.20.90">
    <property type="entry name" value="Phosphatidylinositol 3-kinase Catalytic Subunit, Chain A, domain 1"/>
    <property type="match status" value="2"/>
</dbReference>
<feature type="compositionally biased region" description="Low complexity" evidence="4">
    <location>
        <begin position="807"/>
        <end position="826"/>
    </location>
</feature>
<dbReference type="Pfam" id="PF00788">
    <property type="entry name" value="RA"/>
    <property type="match status" value="1"/>
</dbReference>
<sequence>MEQIQNLSKISEIAEKIKKLFEESSDLLQEILTSISKQQANEKIKTTVEDFSQKKDEYSKIIEEYQEEFDKVFTEDNEMKQSFRIKETLPVSKLENIIKIITQVLGGDRKIYLQVIMMKNDITKRWNTINSRLEKLIELYHEQEKELKKQDQQNQDNEVYELEEMLVSREKSSQTDKNDPEIVDLRKKLMETKKKFLDKKTKETDQQKVRRESYGLGPLPPIWMAAPFLLEIKPPKPRFSEQENESEKNEEIEEANAEMTEENYEENQKVENESKQDSEMDQGKEYQDQEESMSKKNWENQENFEQKTNENPQQNQETRTQINGPNPAKIMETNSAQKTIQETSYQARNENINTNIVKMNPIQKKVSEPIKTAIEQDPPPPKPPPKPTPQRTPANIPVRKPRNPNANQVRKMESTTTQNKPRTLARLSGPKTARRVPRKKPTHYKSNFSQDKTVDLLFESSQKSDVKNYETLRKKIQDPQTSPMERKEVQAPQIKPTITSTAPKNIGQELINIVEKVAKPEVQVEPVKKPVIKVVKVFLIDGSFKTLPLKEKDTIQDLIGLFITKARLQNVDDFVMVEKKGSAERILAPELNAYFIRSHWEDTKDDFTRFVFKNSKEIRKENVVANEDKMITRVYFEDGSYKTIPVTKRTTCADVTKTMCQKIWVTSLTEFGIFEKRENEEDPRMCEEDERPMDLLKYWETNSVDAILLFKESGLISPEKTKVLCNGLYVSPEMAKQMQQEMDLTGINQMPMPLNANANVNANVNLQNQKGNRLSNPKPLNENSQINTSTVQKRKRKTKIENQDHPQTTTNQPVANVQQVQQQEAPDAGENSDKLPVMSIRGDKTGFVDIFDPQTNEASQAYLSLQGTRVYFFKDFQSTRPSGNFLLLNASLTQKELFGNNQFVFIVLTMNGEQFHFKCDTKENWESWITEIKKRIITTGAKKDPRKALAEAITRGKSGISSMNPKILSRKRMEEMQQRTFLKWINYHLEHSKSKIRPVQNIEKDLCDGVALAKIVEDITGETLGKIIPDPTAIFQKMANLSVFLQYLKSKDIVLSFICEEDILDGAGKNLNLLIWNLIYRLENNLSRNELLQWIRDSVNGIPAVDLKSIENFDSCFKSGVLLNALLFSKDNSLPQPSSLLNNDPLDNFKLAFDNAFSKFMIPKILSPQDFKTRPDERSVMAYMILMRKQFNLMKK</sequence>
<dbReference type="InterPro" id="IPR001849">
    <property type="entry name" value="PH_domain"/>
</dbReference>
<dbReference type="Gene3D" id="1.10.418.10">
    <property type="entry name" value="Calponin-like domain"/>
    <property type="match status" value="2"/>
</dbReference>
<feature type="region of interest" description="Disordered" evidence="4">
    <location>
        <begin position="196"/>
        <end position="216"/>
    </location>
</feature>
<proteinExistence type="inferred from homology"/>
<evidence type="ECO:0000256" key="1">
    <source>
        <dbReference type="ARBA" id="ARBA00006826"/>
    </source>
</evidence>
<gene>
    <name evidence="8" type="ORF">M0811_03691</name>
</gene>
<dbReference type="PANTHER" id="PTHR11915">
    <property type="entry name" value="SPECTRIN/FILAMIN RELATED CYTOSKELETAL PROTEIN"/>
    <property type="match status" value="1"/>
</dbReference>
<dbReference type="SUPFAM" id="SSF50729">
    <property type="entry name" value="PH domain-like"/>
    <property type="match status" value="1"/>
</dbReference>
<organism evidence="8 9">
    <name type="scientific">Anaeramoeba ignava</name>
    <name type="common">Anaerobic marine amoeba</name>
    <dbReference type="NCBI Taxonomy" id="1746090"/>
    <lineage>
        <taxon>Eukaryota</taxon>
        <taxon>Metamonada</taxon>
        <taxon>Anaeramoebidae</taxon>
        <taxon>Anaeramoeba</taxon>
    </lineage>
</organism>
<feature type="region of interest" description="Disordered" evidence="4">
    <location>
        <begin position="769"/>
        <end position="836"/>
    </location>
</feature>
<feature type="domain" description="Ras-associating" evidence="7">
    <location>
        <begin position="628"/>
        <end position="715"/>
    </location>
</feature>
<comment type="similarity">
    <text evidence="1">Belongs to the spectrin family.</text>
</comment>
<keyword evidence="9" id="KW-1185">Reference proteome</keyword>
<dbReference type="PROSITE" id="PS50003">
    <property type="entry name" value="PH_DOMAIN"/>
    <property type="match status" value="1"/>
</dbReference>
<protein>
    <submittedName>
        <fullName evidence="8">Spectrin beta chain</fullName>
    </submittedName>
</protein>
<dbReference type="InterPro" id="IPR036872">
    <property type="entry name" value="CH_dom_sf"/>
</dbReference>
<feature type="domain" description="Ras-associating" evidence="7">
    <location>
        <begin position="528"/>
        <end position="617"/>
    </location>
</feature>
<dbReference type="SMART" id="SM00233">
    <property type="entry name" value="PH"/>
    <property type="match status" value="1"/>
</dbReference>
<dbReference type="CDD" id="cd17043">
    <property type="entry name" value="RA"/>
    <property type="match status" value="1"/>
</dbReference>
<keyword evidence="3" id="KW-0175">Coiled coil</keyword>
<dbReference type="Gene3D" id="2.30.29.30">
    <property type="entry name" value="Pleckstrin-homology domain (PH domain)/Phosphotyrosine-binding domain (PTB)"/>
    <property type="match status" value="1"/>
</dbReference>